<name>A0AAD3SB92_NEPGR</name>
<evidence type="ECO:0000313" key="2">
    <source>
        <dbReference type="Proteomes" id="UP001279734"/>
    </source>
</evidence>
<dbReference type="SUPFAM" id="SSF141562">
    <property type="entry name" value="At5g01610-like"/>
    <property type="match status" value="1"/>
</dbReference>
<protein>
    <submittedName>
        <fullName evidence="1">Uncharacterized protein</fullName>
    </submittedName>
</protein>
<keyword evidence="2" id="KW-1185">Reference proteome</keyword>
<dbReference type="InterPro" id="IPR036758">
    <property type="entry name" value="At5g01610-like"/>
</dbReference>
<reference evidence="1" key="1">
    <citation type="submission" date="2023-05" db="EMBL/GenBank/DDBJ databases">
        <title>Nepenthes gracilis genome sequencing.</title>
        <authorList>
            <person name="Fukushima K."/>
        </authorList>
    </citation>
    <scope>NUCLEOTIDE SEQUENCE</scope>
    <source>
        <strain evidence="1">SING2019-196</strain>
    </source>
</reference>
<dbReference type="InterPro" id="IPR007493">
    <property type="entry name" value="DUF538"/>
</dbReference>
<proteinExistence type="predicted"/>
<dbReference type="PANTHER" id="PTHR31676">
    <property type="entry name" value="T31J12.3 PROTEIN-RELATED"/>
    <property type="match status" value="1"/>
</dbReference>
<dbReference type="Pfam" id="PF04398">
    <property type="entry name" value="DUF538"/>
    <property type="match status" value="1"/>
</dbReference>
<dbReference type="PANTHER" id="PTHR31676:SF10">
    <property type="entry name" value="EXPRESSED PROTEIN"/>
    <property type="match status" value="1"/>
</dbReference>
<gene>
    <name evidence="1" type="ORF">Nepgr_009561</name>
</gene>
<organism evidence="1 2">
    <name type="scientific">Nepenthes gracilis</name>
    <name type="common">Slender pitcher plant</name>
    <dbReference type="NCBI Taxonomy" id="150966"/>
    <lineage>
        <taxon>Eukaryota</taxon>
        <taxon>Viridiplantae</taxon>
        <taxon>Streptophyta</taxon>
        <taxon>Embryophyta</taxon>
        <taxon>Tracheophyta</taxon>
        <taxon>Spermatophyta</taxon>
        <taxon>Magnoliopsida</taxon>
        <taxon>eudicotyledons</taxon>
        <taxon>Gunneridae</taxon>
        <taxon>Pentapetalae</taxon>
        <taxon>Caryophyllales</taxon>
        <taxon>Nepenthaceae</taxon>
        <taxon>Nepenthes</taxon>
    </lineage>
</organism>
<dbReference type="Proteomes" id="UP001279734">
    <property type="component" value="Unassembled WGS sequence"/>
</dbReference>
<sequence length="157" mass="17470">MSLVTEETRAKATVYYGDKVCQEQTQRLLREVGLPDGLLPLQDVVECGHVAETGFVWLKQKKKTEHKFEKVGRLVSYATEVTAYAEPCKIKNLTGIKVKELMIWLSISDVTVQRLQGDIVTFRANSGLTRTFPAAAFMIEGKDVTDDGERSGMKATA</sequence>
<dbReference type="Gene3D" id="2.30.240.10">
    <property type="entry name" value="At5g01610-like"/>
    <property type="match status" value="1"/>
</dbReference>
<accession>A0AAD3SB92</accession>
<dbReference type="AlphaFoldDB" id="A0AAD3SB92"/>
<dbReference type="EMBL" id="BSYO01000007">
    <property type="protein sequence ID" value="GMH07721.1"/>
    <property type="molecule type" value="Genomic_DNA"/>
</dbReference>
<evidence type="ECO:0000313" key="1">
    <source>
        <dbReference type="EMBL" id="GMH07721.1"/>
    </source>
</evidence>
<comment type="caution">
    <text evidence="1">The sequence shown here is derived from an EMBL/GenBank/DDBJ whole genome shotgun (WGS) entry which is preliminary data.</text>
</comment>